<gene>
    <name evidence="2" type="ORF">P5G49_06725</name>
</gene>
<evidence type="ECO:0000313" key="2">
    <source>
        <dbReference type="EMBL" id="MDN4607176.1"/>
    </source>
</evidence>
<evidence type="ECO:0000313" key="3">
    <source>
        <dbReference type="Proteomes" id="UP001175097"/>
    </source>
</evidence>
<proteinExistence type="predicted"/>
<feature type="coiled-coil region" evidence="1">
    <location>
        <begin position="79"/>
        <end position="106"/>
    </location>
</feature>
<dbReference type="RefSeq" id="WP_301242723.1">
    <property type="nucleotide sequence ID" value="NZ_JAROCC010000004.1"/>
</dbReference>
<name>A0ABT8JPV4_9BACL</name>
<keyword evidence="1" id="KW-0175">Coiled coil</keyword>
<keyword evidence="3" id="KW-1185">Reference proteome</keyword>
<protein>
    <submittedName>
        <fullName evidence="2">Uncharacterized protein</fullName>
    </submittedName>
</protein>
<comment type="caution">
    <text evidence="2">The sequence shown here is derived from an EMBL/GenBank/DDBJ whole genome shotgun (WGS) entry which is preliminary data.</text>
</comment>
<dbReference type="Proteomes" id="UP001175097">
    <property type="component" value="Unassembled WGS sequence"/>
</dbReference>
<sequence length="142" mass="16527">MHSVFFYTYLGVFETYLGMFERRLTTIDAAGGLDGILRDDPKMQELAASAFHENKERLEALADVKDDIIIEIRERFYDFEELEQRAHKQAAAVESLENEIDELKKFVPSVDFTPKAKYRHKGATVPRSINLLFSDVRKHWKT</sequence>
<dbReference type="EMBL" id="JAROCC010000004">
    <property type="protein sequence ID" value="MDN4607176.1"/>
    <property type="molecule type" value="Genomic_DNA"/>
</dbReference>
<accession>A0ABT8JPV4</accession>
<evidence type="ECO:0000256" key="1">
    <source>
        <dbReference type="SAM" id="Coils"/>
    </source>
</evidence>
<reference evidence="2" key="1">
    <citation type="submission" date="2023-03" db="EMBL/GenBank/DDBJ databases">
        <title>MT1 and MT2 Draft Genomes of Novel Species.</title>
        <authorList>
            <person name="Venkateswaran K."/>
        </authorList>
    </citation>
    <scope>NUCLEOTIDE SEQUENCE</scope>
    <source>
        <strain evidence="2">F6_3S_P_2</strain>
    </source>
</reference>
<organism evidence="2 3">
    <name type="scientific">Sporosarcina highlanderae</name>
    <dbReference type="NCBI Taxonomy" id="3035916"/>
    <lineage>
        <taxon>Bacteria</taxon>
        <taxon>Bacillati</taxon>
        <taxon>Bacillota</taxon>
        <taxon>Bacilli</taxon>
        <taxon>Bacillales</taxon>
        <taxon>Caryophanaceae</taxon>
        <taxon>Sporosarcina</taxon>
    </lineage>
</organism>